<name>A0A8T2R935_CERRI</name>
<organism evidence="1 2">
    <name type="scientific">Ceratopteris richardii</name>
    <name type="common">Triangle waterfern</name>
    <dbReference type="NCBI Taxonomy" id="49495"/>
    <lineage>
        <taxon>Eukaryota</taxon>
        <taxon>Viridiplantae</taxon>
        <taxon>Streptophyta</taxon>
        <taxon>Embryophyta</taxon>
        <taxon>Tracheophyta</taxon>
        <taxon>Polypodiopsida</taxon>
        <taxon>Polypodiidae</taxon>
        <taxon>Polypodiales</taxon>
        <taxon>Pteridineae</taxon>
        <taxon>Pteridaceae</taxon>
        <taxon>Parkerioideae</taxon>
        <taxon>Ceratopteris</taxon>
    </lineage>
</organism>
<protein>
    <submittedName>
        <fullName evidence="1">Uncharacterized protein</fullName>
    </submittedName>
</protein>
<dbReference type="Proteomes" id="UP000825935">
    <property type="component" value="Chromosome 29"/>
</dbReference>
<evidence type="ECO:0000313" key="2">
    <source>
        <dbReference type="Proteomes" id="UP000825935"/>
    </source>
</evidence>
<dbReference type="AlphaFoldDB" id="A0A8T2R935"/>
<proteinExistence type="predicted"/>
<reference evidence="1" key="1">
    <citation type="submission" date="2021-08" db="EMBL/GenBank/DDBJ databases">
        <title>WGS assembly of Ceratopteris richardii.</title>
        <authorList>
            <person name="Marchant D.B."/>
            <person name="Chen G."/>
            <person name="Jenkins J."/>
            <person name="Shu S."/>
            <person name="Leebens-Mack J."/>
            <person name="Grimwood J."/>
            <person name="Schmutz J."/>
            <person name="Soltis P."/>
            <person name="Soltis D."/>
            <person name="Chen Z.-H."/>
        </authorList>
    </citation>
    <scope>NUCLEOTIDE SEQUENCE</scope>
    <source>
        <strain evidence="1">Whitten #5841</strain>
        <tissue evidence="1">Leaf</tissue>
    </source>
</reference>
<comment type="caution">
    <text evidence="1">The sequence shown here is derived from an EMBL/GenBank/DDBJ whole genome shotgun (WGS) entry which is preliminary data.</text>
</comment>
<evidence type="ECO:0000313" key="1">
    <source>
        <dbReference type="EMBL" id="KAH7292218.1"/>
    </source>
</evidence>
<gene>
    <name evidence="1" type="ORF">KP509_29G056700</name>
</gene>
<sequence length="206" mass="23542">MAAYGHSPKFKYPPGIERQVIKEAASELITRKKITTNFKQRPVRFSENDCNGDTLYEGSHGSDGRSLYDKKLPNEQPSFEVSTVNKYSHVNFGQIYKKCVMYCVMVRSMGLFWLMRFILFSLKICFCVSTHLRGWHDSKRISGQPNTQSTLKEDATVRDHQTEFQASFVSPGCRISTKQVPSSWIPLRISLAKHKSSTIKNFSCKA</sequence>
<dbReference type="EMBL" id="CM035434">
    <property type="protein sequence ID" value="KAH7292218.1"/>
    <property type="molecule type" value="Genomic_DNA"/>
</dbReference>
<accession>A0A8T2R935</accession>
<keyword evidence="2" id="KW-1185">Reference proteome</keyword>